<dbReference type="AlphaFoldDB" id="C6E9J3"/>
<dbReference type="PANTHER" id="PTHR24198:SF194">
    <property type="entry name" value="INVERSIN-A"/>
    <property type="match status" value="1"/>
</dbReference>
<name>C6E9J3_GEOSM</name>
<evidence type="ECO:0000256" key="2">
    <source>
        <dbReference type="ARBA" id="ARBA00023043"/>
    </source>
</evidence>
<evidence type="ECO:0000256" key="1">
    <source>
        <dbReference type="ARBA" id="ARBA00022737"/>
    </source>
</evidence>
<accession>C6E9J3</accession>
<dbReference type="STRING" id="443144.GM21_4078"/>
<sequence length="270" mass="29796">MWLKVAKTAKRLLSLMLCIGVVMNADETESASFKLHPPEFYFSNSKDLALLEAAFKGNDTKAHELVAKGADPNAEGPTSNPYNRLRLLHYAIAKNSSKAVTVLVAAGADPEMDTIGGAGSPFHFTLSLDRIEMLSLLLDLRPIELLSDDTLRHLLFESVVLSRPRCLELLLKKGVPIDFPDKSGHTSMMRAMDAQDFDLAEWLILNGASVHTEANGGMTPAYSIQYDLQKFRPGTPTHDKVLRLKKIMEEKGVVFPAPSPAEVRDKRVPK</sequence>
<proteinExistence type="predicted"/>
<dbReference type="SUPFAM" id="SSF48403">
    <property type="entry name" value="Ankyrin repeat"/>
    <property type="match status" value="1"/>
</dbReference>
<reference evidence="4" key="1">
    <citation type="submission" date="2009-07" db="EMBL/GenBank/DDBJ databases">
        <title>Complete sequence of Geobacter sp. M21.</title>
        <authorList>
            <consortium name="US DOE Joint Genome Institute"/>
            <person name="Lucas S."/>
            <person name="Copeland A."/>
            <person name="Lapidus A."/>
            <person name="Glavina del Rio T."/>
            <person name="Dalin E."/>
            <person name="Tice H."/>
            <person name="Bruce D."/>
            <person name="Goodwin L."/>
            <person name="Pitluck S."/>
            <person name="Saunders E."/>
            <person name="Brettin T."/>
            <person name="Detter J.C."/>
            <person name="Han C."/>
            <person name="Larimer F."/>
            <person name="Land M."/>
            <person name="Hauser L."/>
            <person name="Kyrpides N."/>
            <person name="Ovchinnikova G."/>
            <person name="Lovley D."/>
        </authorList>
    </citation>
    <scope>NUCLEOTIDE SEQUENCE [LARGE SCALE GENOMIC DNA]</scope>
    <source>
        <strain evidence="4">M21</strain>
    </source>
</reference>
<organism evidence="4">
    <name type="scientific">Geobacter sp. (strain M21)</name>
    <dbReference type="NCBI Taxonomy" id="443144"/>
    <lineage>
        <taxon>Bacteria</taxon>
        <taxon>Pseudomonadati</taxon>
        <taxon>Thermodesulfobacteriota</taxon>
        <taxon>Desulfuromonadia</taxon>
        <taxon>Geobacterales</taxon>
        <taxon>Geobacteraceae</taxon>
        <taxon>Geobacter</taxon>
    </lineage>
</organism>
<dbReference type="InterPro" id="IPR002110">
    <property type="entry name" value="Ankyrin_rpt"/>
</dbReference>
<protein>
    <submittedName>
        <fullName evidence="4">Ankyrin</fullName>
    </submittedName>
</protein>
<evidence type="ECO:0000313" key="4">
    <source>
        <dbReference type="EMBL" id="ACT20093.1"/>
    </source>
</evidence>
<dbReference type="SMART" id="SM00248">
    <property type="entry name" value="ANK"/>
    <property type="match status" value="4"/>
</dbReference>
<keyword evidence="3" id="KW-0732">Signal</keyword>
<dbReference type="PANTHER" id="PTHR24198">
    <property type="entry name" value="ANKYRIN REPEAT AND PROTEIN KINASE DOMAIN-CONTAINING PROTEIN"/>
    <property type="match status" value="1"/>
</dbReference>
<gene>
    <name evidence="4" type="ordered locus">GM21_4078</name>
</gene>
<evidence type="ECO:0000256" key="3">
    <source>
        <dbReference type="SAM" id="SignalP"/>
    </source>
</evidence>
<dbReference type="eggNOG" id="COG0666">
    <property type="taxonomic scope" value="Bacteria"/>
</dbReference>
<dbReference type="KEGG" id="gem:GM21_4078"/>
<dbReference type="HOGENOM" id="CLU_077369_1_0_7"/>
<dbReference type="Gene3D" id="1.25.40.20">
    <property type="entry name" value="Ankyrin repeat-containing domain"/>
    <property type="match status" value="1"/>
</dbReference>
<feature type="chain" id="PRO_5002964718" evidence="3">
    <location>
        <begin position="25"/>
        <end position="270"/>
    </location>
</feature>
<feature type="signal peptide" evidence="3">
    <location>
        <begin position="1"/>
        <end position="24"/>
    </location>
</feature>
<keyword evidence="2" id="KW-0040">ANK repeat</keyword>
<keyword evidence="1" id="KW-0677">Repeat</keyword>
<dbReference type="EMBL" id="CP001661">
    <property type="protein sequence ID" value="ACT20093.1"/>
    <property type="molecule type" value="Genomic_DNA"/>
</dbReference>
<dbReference type="InterPro" id="IPR036770">
    <property type="entry name" value="Ankyrin_rpt-contain_sf"/>
</dbReference>